<feature type="region of interest" description="Disordered" evidence="1">
    <location>
        <begin position="18"/>
        <end position="64"/>
    </location>
</feature>
<evidence type="ECO:0000313" key="2">
    <source>
        <dbReference type="EMBL" id="MDY0395119.1"/>
    </source>
</evidence>
<feature type="compositionally biased region" description="Basic and acidic residues" evidence="1">
    <location>
        <begin position="36"/>
        <end position="54"/>
    </location>
</feature>
<protein>
    <recommendedName>
        <fullName evidence="4">Lipoprotein</fullName>
    </recommendedName>
</protein>
<dbReference type="Proteomes" id="UP001281447">
    <property type="component" value="Unassembled WGS sequence"/>
</dbReference>
<feature type="compositionally biased region" description="Basic and acidic residues" evidence="1">
    <location>
        <begin position="20"/>
        <end position="29"/>
    </location>
</feature>
<sequence>MKKILAVLILGILLVGCSDGENKNEKSNIDDSATSKGEDVNKSDEGKKGREKGLSNRGNSCYYK</sequence>
<organism evidence="2 3">
    <name type="scientific">Tigheibacillus halophilus</name>
    <dbReference type="NCBI Taxonomy" id="361280"/>
    <lineage>
        <taxon>Bacteria</taxon>
        <taxon>Bacillati</taxon>
        <taxon>Bacillota</taxon>
        <taxon>Bacilli</taxon>
        <taxon>Bacillales</taxon>
        <taxon>Bacillaceae</taxon>
        <taxon>Tigheibacillus</taxon>
    </lineage>
</organism>
<accession>A0ABU5C7B1</accession>
<comment type="caution">
    <text evidence="2">The sequence shown here is derived from an EMBL/GenBank/DDBJ whole genome shotgun (WGS) entry which is preliminary data.</text>
</comment>
<dbReference type="EMBL" id="JAWDIP010000003">
    <property type="protein sequence ID" value="MDY0395119.1"/>
    <property type="molecule type" value="Genomic_DNA"/>
</dbReference>
<evidence type="ECO:0000313" key="3">
    <source>
        <dbReference type="Proteomes" id="UP001281447"/>
    </source>
</evidence>
<name>A0ABU5C7B1_9BACI</name>
<dbReference type="PROSITE" id="PS51257">
    <property type="entry name" value="PROKAR_LIPOPROTEIN"/>
    <property type="match status" value="1"/>
</dbReference>
<keyword evidence="3" id="KW-1185">Reference proteome</keyword>
<evidence type="ECO:0008006" key="4">
    <source>
        <dbReference type="Google" id="ProtNLM"/>
    </source>
</evidence>
<evidence type="ECO:0000256" key="1">
    <source>
        <dbReference type="SAM" id="MobiDB-lite"/>
    </source>
</evidence>
<reference evidence="2 3" key="1">
    <citation type="submission" date="2023-10" db="EMBL/GenBank/DDBJ databases">
        <title>Virgibacillus halophilus 5B73C genome.</title>
        <authorList>
            <person name="Miliotis G."/>
            <person name="Sengupta P."/>
            <person name="Hameed A."/>
            <person name="Chuvochina M."/>
            <person name="Mcdonagh F."/>
            <person name="Simpson A.C."/>
            <person name="Singh N.K."/>
            <person name="Rekha P.D."/>
            <person name="Raman K."/>
            <person name="Hugenholtz P."/>
            <person name="Venkateswaran K."/>
        </authorList>
    </citation>
    <scope>NUCLEOTIDE SEQUENCE [LARGE SCALE GENOMIC DNA]</scope>
    <source>
        <strain evidence="2 3">5B73C</strain>
    </source>
</reference>
<proteinExistence type="predicted"/>
<gene>
    <name evidence="2" type="ORF">RWE15_12675</name>
</gene>